<dbReference type="Pfam" id="PF04892">
    <property type="entry name" value="VanZ"/>
    <property type="match status" value="1"/>
</dbReference>
<evidence type="ECO:0000259" key="2">
    <source>
        <dbReference type="Pfam" id="PF04892"/>
    </source>
</evidence>
<evidence type="ECO:0000313" key="5">
    <source>
        <dbReference type="Proteomes" id="UP001058016"/>
    </source>
</evidence>
<keyword evidence="1" id="KW-0812">Transmembrane</keyword>
<gene>
    <name evidence="3" type="ORF">J0J69_11705</name>
    <name evidence="4" type="ORF">J0J70_02220</name>
</gene>
<dbReference type="InterPro" id="IPR006976">
    <property type="entry name" value="VanZ-like"/>
</dbReference>
<protein>
    <submittedName>
        <fullName evidence="4">VanZ family protein</fullName>
    </submittedName>
</protein>
<feature type="transmembrane region" description="Helical" evidence="1">
    <location>
        <begin position="33"/>
        <end position="52"/>
    </location>
</feature>
<evidence type="ECO:0000256" key="1">
    <source>
        <dbReference type="SAM" id="Phobius"/>
    </source>
</evidence>
<dbReference type="PANTHER" id="PTHR36834:SF1">
    <property type="entry name" value="INTEGRAL MEMBRANE PROTEIN"/>
    <property type="match status" value="1"/>
</dbReference>
<reference evidence="4 5" key="1">
    <citation type="submission" date="2021-03" db="EMBL/GenBank/DDBJ databases">
        <title>Comparative Genomics and Metabolomics in the genus Turicibacter.</title>
        <authorList>
            <person name="Maki J."/>
            <person name="Looft T."/>
        </authorList>
    </citation>
    <scope>NUCLEOTIDE SEQUENCE</scope>
    <source>
        <strain evidence="4">ISU324</strain>
        <strain evidence="3 5">MMM721</strain>
    </source>
</reference>
<dbReference type="EMBL" id="CP071250">
    <property type="protein sequence ID" value="UUF08847.1"/>
    <property type="molecule type" value="Genomic_DNA"/>
</dbReference>
<feature type="transmembrane region" description="Helical" evidence="1">
    <location>
        <begin position="109"/>
        <end position="126"/>
    </location>
</feature>
<dbReference type="Proteomes" id="UP001058072">
    <property type="component" value="Chromosome"/>
</dbReference>
<evidence type="ECO:0000313" key="4">
    <source>
        <dbReference type="EMBL" id="UUF08847.1"/>
    </source>
</evidence>
<feature type="transmembrane region" description="Helical" evidence="1">
    <location>
        <begin position="6"/>
        <end position="21"/>
    </location>
</feature>
<dbReference type="InterPro" id="IPR053150">
    <property type="entry name" value="Teicoplanin_resist-assoc"/>
</dbReference>
<dbReference type="PANTHER" id="PTHR36834">
    <property type="entry name" value="MEMBRANE PROTEIN-RELATED"/>
    <property type="match status" value="1"/>
</dbReference>
<dbReference type="Proteomes" id="UP001058016">
    <property type="component" value="Chromosome"/>
</dbReference>
<feature type="transmembrane region" description="Helical" evidence="1">
    <location>
        <begin position="82"/>
        <end position="102"/>
    </location>
</feature>
<feature type="transmembrane region" description="Helical" evidence="1">
    <location>
        <begin position="180"/>
        <end position="202"/>
    </location>
</feature>
<keyword evidence="1" id="KW-0472">Membrane</keyword>
<proteinExistence type="predicted"/>
<feature type="domain" description="VanZ-like" evidence="2">
    <location>
        <begin position="35"/>
        <end position="154"/>
    </location>
</feature>
<keyword evidence="5" id="KW-1185">Reference proteome</keyword>
<feature type="transmembrane region" description="Helical" evidence="1">
    <location>
        <begin position="138"/>
        <end position="159"/>
    </location>
</feature>
<organism evidence="4 6">
    <name type="scientific">Turicibacter bilis</name>
    <dbReference type="NCBI Taxonomy" id="2735723"/>
    <lineage>
        <taxon>Bacteria</taxon>
        <taxon>Bacillati</taxon>
        <taxon>Bacillota</taxon>
        <taxon>Erysipelotrichia</taxon>
        <taxon>Erysipelotrichales</taxon>
        <taxon>Turicibacteraceae</taxon>
        <taxon>Turicibacter</taxon>
    </lineage>
</organism>
<dbReference type="RefSeq" id="WP_212724474.1">
    <property type="nucleotide sequence ID" value="NZ_CP071249.1"/>
</dbReference>
<name>A0A9Q9FFQ5_9FIRM</name>
<dbReference type="AlphaFoldDB" id="A0A9Q9FFQ5"/>
<dbReference type="EMBL" id="CP071249">
    <property type="protein sequence ID" value="UUF05704.1"/>
    <property type="molecule type" value="Genomic_DNA"/>
</dbReference>
<keyword evidence="1" id="KW-1133">Transmembrane helix</keyword>
<sequence length="356" mass="40866">MEYFILGILIAILILCQIYRIKKRKCKLNIGEIFIFLFLIYLIVFIKLNLLADTQFTLSLSSTIKQINLIPLFTLDYGLNQGLKSIIIAIPFGFFISLFFSGSRTAPKLIRYGFIISFIIELLQLFKTTDYFDINDIIFNVIGILIGGLCFYILSKILNFINKSQLIEQIEKTNITPVMVSWKTTSLLIISYICSVYFVLFIQTQPLSILDNSNVINIESFEITLEEKISHININVYYKTNFNRLSQLFSAKLPLTSEPVYGVYTLNEPYKPQSDIMYGILIVGWNKDATRVDITYKDTTYSSELNSGLFAVGYPDLVINPPILDIYTLSAPNLNITFYDQFNNIVEIAFRHSLSE</sequence>
<accession>A0A9Q9FFQ5</accession>
<evidence type="ECO:0000313" key="3">
    <source>
        <dbReference type="EMBL" id="UUF05704.1"/>
    </source>
</evidence>
<evidence type="ECO:0000313" key="6">
    <source>
        <dbReference type="Proteomes" id="UP001058072"/>
    </source>
</evidence>